<evidence type="ECO:0000313" key="3">
    <source>
        <dbReference type="Proteomes" id="UP000237718"/>
    </source>
</evidence>
<dbReference type="Pfam" id="PF00483">
    <property type="entry name" value="NTP_transferase"/>
    <property type="match status" value="1"/>
</dbReference>
<reference evidence="2 3" key="1">
    <citation type="submission" date="2018-03" db="EMBL/GenBank/DDBJ databases">
        <title>Genomic Encyclopedia of Archaeal and Bacterial Type Strains, Phase II (KMG-II): from individual species to whole genera.</title>
        <authorList>
            <person name="Goeker M."/>
        </authorList>
    </citation>
    <scope>NUCLEOTIDE SEQUENCE [LARGE SCALE GENOMIC DNA]</scope>
    <source>
        <strain evidence="2 3">DSM 25328</strain>
    </source>
</reference>
<dbReference type="InterPro" id="IPR005835">
    <property type="entry name" value="NTP_transferase_dom"/>
</dbReference>
<protein>
    <submittedName>
        <fullName evidence="2">Glucose-1-phosphate cytidylyltransferase</fullName>
    </submittedName>
</protein>
<sequence length="255" mass="28349">MKVVILAGGLGTRISEESHLRPKPMVEIGGKPILWHIMKSYSTHGLTDFVILCGYKGHIIKDYFTNYLLYNADVSVNLGTGEFNILNHDAEPWRITMLNTGELTQTGGRLGYARPHLTETFCLTYGDGVSDVDVTSLLDFHFAEGRQATVTAVQPTGRYGSIEMDGNAASGFVEKPAGDHSWVSGGFFVCEPSVLDHIEGSETIWEKEPLQRLVRGGQLSVYQHRGFWSAMDTLRDKTYLEGLWSSGEAPWKTWT</sequence>
<feature type="domain" description="Nucleotidyl transferase" evidence="1">
    <location>
        <begin position="2"/>
        <end position="228"/>
    </location>
</feature>
<dbReference type="AlphaFoldDB" id="A0A2T1A210"/>
<organism evidence="2 3">
    <name type="scientific">Tritonibacter scottomollicae</name>
    <name type="common">Epibacterium scottomollicae</name>
    <dbReference type="NCBI Taxonomy" id="483013"/>
    <lineage>
        <taxon>Bacteria</taxon>
        <taxon>Pseudomonadati</taxon>
        <taxon>Pseudomonadota</taxon>
        <taxon>Alphaproteobacteria</taxon>
        <taxon>Rhodobacterales</taxon>
        <taxon>Paracoccaceae</taxon>
        <taxon>Tritonibacter</taxon>
    </lineage>
</organism>
<dbReference type="InterPro" id="IPR029044">
    <property type="entry name" value="Nucleotide-diphossugar_trans"/>
</dbReference>
<name>A0A2T1A210_TRISK</name>
<dbReference type="CDD" id="cd02524">
    <property type="entry name" value="G1P_cytidylyltransferase"/>
    <property type="match status" value="1"/>
</dbReference>
<comment type="caution">
    <text evidence="2">The sequence shown here is derived from an EMBL/GenBank/DDBJ whole genome shotgun (WGS) entry which is preliminary data.</text>
</comment>
<dbReference type="GO" id="GO:0009243">
    <property type="term" value="P:O antigen biosynthetic process"/>
    <property type="evidence" value="ECO:0007669"/>
    <property type="project" value="InterPro"/>
</dbReference>
<gene>
    <name evidence="2" type="ORF">CLV89_1328</name>
</gene>
<keyword evidence="2" id="KW-0548">Nucleotidyltransferase</keyword>
<dbReference type="InterPro" id="IPR046981">
    <property type="entry name" value="G1P_cyt_trans"/>
</dbReference>
<keyword evidence="2" id="KW-0808">Transferase</keyword>
<dbReference type="Proteomes" id="UP000237718">
    <property type="component" value="Unassembled WGS sequence"/>
</dbReference>
<dbReference type="RefSeq" id="WP_106165626.1">
    <property type="nucleotide sequence ID" value="NZ_JBLWXK010000028.1"/>
</dbReference>
<accession>A0A2T1A210</accession>
<dbReference type="OrthoDB" id="9814110at2"/>
<dbReference type="InterPro" id="IPR013446">
    <property type="entry name" value="G1P_cyt_trans-like"/>
</dbReference>
<evidence type="ECO:0000259" key="1">
    <source>
        <dbReference type="Pfam" id="PF00483"/>
    </source>
</evidence>
<dbReference type="GO" id="GO:0047343">
    <property type="term" value="F:glucose-1-phosphate cytidylyltransferase activity"/>
    <property type="evidence" value="ECO:0007669"/>
    <property type="project" value="InterPro"/>
</dbReference>
<dbReference type="Gene3D" id="3.90.550.10">
    <property type="entry name" value="Spore Coat Polysaccharide Biosynthesis Protein SpsA, Chain A"/>
    <property type="match status" value="1"/>
</dbReference>
<proteinExistence type="predicted"/>
<dbReference type="PANTHER" id="PTHR47183:SF1">
    <property type="entry name" value="GLUCOSE-1-PHOSPHATE CYTIDYLYLTRANSFERASE"/>
    <property type="match status" value="1"/>
</dbReference>
<dbReference type="EMBL" id="PVUF01000032">
    <property type="protein sequence ID" value="PRZ42649.1"/>
    <property type="molecule type" value="Genomic_DNA"/>
</dbReference>
<evidence type="ECO:0000313" key="2">
    <source>
        <dbReference type="EMBL" id="PRZ42649.1"/>
    </source>
</evidence>
<dbReference type="NCBIfam" id="TIGR02623">
    <property type="entry name" value="G1P_cyt_trans"/>
    <property type="match status" value="1"/>
</dbReference>
<dbReference type="SUPFAM" id="SSF53448">
    <property type="entry name" value="Nucleotide-diphospho-sugar transferases"/>
    <property type="match status" value="1"/>
</dbReference>
<dbReference type="PANTHER" id="PTHR47183">
    <property type="entry name" value="GLUCOSE-1-PHOSPHATE CYTIDYLYLTRANSFERASE-RELATED"/>
    <property type="match status" value="1"/>
</dbReference>